<comment type="caution">
    <text evidence="9">The sequence shown here is derived from an EMBL/GenBank/DDBJ whole genome shotgun (WGS) entry which is preliminary data.</text>
</comment>
<feature type="region of interest" description="Disordered" evidence="7">
    <location>
        <begin position="103"/>
        <end position="175"/>
    </location>
</feature>
<dbReference type="STRING" id="1890683.A0A427YCU6"/>
<evidence type="ECO:0000256" key="1">
    <source>
        <dbReference type="ARBA" id="ARBA00004123"/>
    </source>
</evidence>
<dbReference type="GO" id="GO:0006289">
    <property type="term" value="P:nucleotide-excision repair"/>
    <property type="evidence" value="ECO:0007669"/>
    <property type="project" value="InterPro"/>
</dbReference>
<evidence type="ECO:0000256" key="3">
    <source>
        <dbReference type="ARBA" id="ARBA00022737"/>
    </source>
</evidence>
<comment type="similarity">
    <text evidence="2">Belongs to the TFB1 family.</text>
</comment>
<evidence type="ECO:0000259" key="8">
    <source>
        <dbReference type="PROSITE" id="PS50858"/>
    </source>
</evidence>
<evidence type="ECO:0000313" key="9">
    <source>
        <dbReference type="EMBL" id="RSH88965.1"/>
    </source>
</evidence>
<feature type="domain" description="BSD" evidence="8">
    <location>
        <begin position="266"/>
        <end position="317"/>
    </location>
</feature>
<comment type="subcellular location">
    <subcellularLocation>
        <location evidence="1">Nucleus</location>
    </subcellularLocation>
</comment>
<dbReference type="SMART" id="SM00751">
    <property type="entry name" value="BSD"/>
    <property type="match status" value="2"/>
</dbReference>
<dbReference type="Gene3D" id="6.10.140.1200">
    <property type="match status" value="1"/>
</dbReference>
<protein>
    <submittedName>
        <fullName evidence="9">RNA polymerase II transcription factor B subunit 1</fullName>
    </submittedName>
</protein>
<evidence type="ECO:0000313" key="10">
    <source>
        <dbReference type="Proteomes" id="UP000279259"/>
    </source>
</evidence>
<dbReference type="Gene3D" id="2.30.29.30">
    <property type="entry name" value="Pleckstrin-homology domain (PH domain)/Phosphotyrosine-binding domain (PTB)"/>
    <property type="match status" value="1"/>
</dbReference>
<dbReference type="OrthoDB" id="360521at2759"/>
<keyword evidence="4" id="KW-0805">Transcription regulation</keyword>
<sequence>MSGEGSVRRYAAEFKKVAGMLSVTESTVAWVPNQSGAMDRQSQAMSRVINMFASKADAKKTQLKLAFRDDIPTGGLMFTFTSATKDDDRKAVQDALIPFVSANKAGGSGSASTPAAGAGPSTPLVGTPGGPSPAAASPAPVTPAQVGVGGAGVGAKGKRKADGSPSTGSVDASKAARPVNYKLRLRVLNKNPNLKMLHRELVLGKQITEEEFWEGREALLQAEEMAYSQRPGRASRLLDDRFDLDAGKKGSAGAGGTGVGIKTKQDTGPVVLNLSKDLTREIFEEFPVVQDAYARHVPGIREAEFWSRYFTSQLWERHRASVRKSANDEVTKKKDDIFDQYLEEPDWNPAPRKQMTDSVERFLDLAATEEDHGETDTVRDVTMQAGRERSSLPLIRRFNEHSNKLLRRGGDESKMKKTTLSHTILPEDYDIYNEIDLEDLHGPAAAQTIPLDVQDTDAVVNGDKETTSAKGVMPGRSAEDLLEIARNEVGRLQNLRVDFSEVSLANPLASGDREAVPSPEQVKQTERFAAQRDAQLAAMLVVKELHLASNAENAVNAPFPDAILEQMRSCHNAATEFLRQYWSAVLPTAAGALGAGTNATSAAVKAAKAEKMAGYLRSTDNKVNAVVHTATIAGFDPARVRAALAPTIGAVHVALEREKRRLANGAV</sequence>
<gene>
    <name evidence="9" type="primary">TFB1</name>
    <name evidence="9" type="ORF">EHS25_002627</name>
</gene>
<evidence type="ECO:0000256" key="4">
    <source>
        <dbReference type="ARBA" id="ARBA00023015"/>
    </source>
</evidence>
<dbReference type="GO" id="GO:0006351">
    <property type="term" value="P:DNA-templated transcription"/>
    <property type="evidence" value="ECO:0007669"/>
    <property type="project" value="InterPro"/>
</dbReference>
<keyword evidence="5" id="KW-0804">Transcription</keyword>
<dbReference type="GO" id="GO:0000439">
    <property type="term" value="C:transcription factor TFIIH core complex"/>
    <property type="evidence" value="ECO:0007669"/>
    <property type="project" value="InterPro"/>
</dbReference>
<dbReference type="InterPro" id="IPR011993">
    <property type="entry name" value="PH-like_dom_sf"/>
</dbReference>
<evidence type="ECO:0000256" key="5">
    <source>
        <dbReference type="ARBA" id="ARBA00023163"/>
    </source>
</evidence>
<evidence type="ECO:0000256" key="7">
    <source>
        <dbReference type="SAM" id="MobiDB-lite"/>
    </source>
</evidence>
<dbReference type="CDD" id="cd13229">
    <property type="entry name" value="PH_TFIIH"/>
    <property type="match status" value="1"/>
</dbReference>
<feature type="domain" description="BSD" evidence="8">
    <location>
        <begin position="187"/>
        <end position="224"/>
    </location>
</feature>
<keyword evidence="10" id="KW-1185">Reference proteome</keyword>
<dbReference type="PANTHER" id="PTHR12856">
    <property type="entry name" value="TRANSCRIPTION INITIATION FACTOR IIH-RELATED"/>
    <property type="match status" value="1"/>
</dbReference>
<dbReference type="InterPro" id="IPR035925">
    <property type="entry name" value="BSD_dom_sf"/>
</dbReference>
<dbReference type="InterPro" id="IPR005607">
    <property type="entry name" value="BSD_dom"/>
</dbReference>
<keyword evidence="3" id="KW-0677">Repeat</keyword>
<dbReference type="AlphaFoldDB" id="A0A427YCU6"/>
<dbReference type="SUPFAM" id="SSF50729">
    <property type="entry name" value="PH domain-like"/>
    <property type="match status" value="1"/>
</dbReference>
<dbReference type="Pfam" id="PF03909">
    <property type="entry name" value="BSD"/>
    <property type="match status" value="1"/>
</dbReference>
<dbReference type="Pfam" id="PF08567">
    <property type="entry name" value="PH_TFIIH"/>
    <property type="match status" value="1"/>
</dbReference>
<dbReference type="SUPFAM" id="SSF140383">
    <property type="entry name" value="BSD domain-like"/>
    <property type="match status" value="1"/>
</dbReference>
<dbReference type="EMBL" id="RSCD01000015">
    <property type="protein sequence ID" value="RSH88965.1"/>
    <property type="molecule type" value="Genomic_DNA"/>
</dbReference>
<reference evidence="9 10" key="1">
    <citation type="submission" date="2018-11" db="EMBL/GenBank/DDBJ databases">
        <title>Genome sequence of Saitozyma podzolica DSM 27192.</title>
        <authorList>
            <person name="Aliyu H."/>
            <person name="Gorte O."/>
            <person name="Ochsenreither K."/>
        </authorList>
    </citation>
    <scope>NUCLEOTIDE SEQUENCE [LARGE SCALE GENOMIC DNA]</scope>
    <source>
        <strain evidence="9 10">DSM 27192</strain>
    </source>
</reference>
<dbReference type="Proteomes" id="UP000279259">
    <property type="component" value="Unassembled WGS sequence"/>
</dbReference>
<keyword evidence="6" id="KW-0539">Nucleus</keyword>
<proteinExistence type="inferred from homology"/>
<dbReference type="InterPro" id="IPR013876">
    <property type="entry name" value="TFIIH_BTF_p62_N"/>
</dbReference>
<evidence type="ECO:0000256" key="2">
    <source>
        <dbReference type="ARBA" id="ARBA00009448"/>
    </source>
</evidence>
<dbReference type="PROSITE" id="PS50858">
    <property type="entry name" value="BSD"/>
    <property type="match status" value="2"/>
</dbReference>
<accession>A0A427YCU6</accession>
<feature type="compositionally biased region" description="Low complexity" evidence="7">
    <location>
        <begin position="103"/>
        <end position="146"/>
    </location>
</feature>
<organism evidence="9 10">
    <name type="scientific">Saitozyma podzolica</name>
    <dbReference type="NCBI Taxonomy" id="1890683"/>
    <lineage>
        <taxon>Eukaryota</taxon>
        <taxon>Fungi</taxon>
        <taxon>Dikarya</taxon>
        <taxon>Basidiomycota</taxon>
        <taxon>Agaricomycotina</taxon>
        <taxon>Tremellomycetes</taxon>
        <taxon>Tremellales</taxon>
        <taxon>Trimorphomycetaceae</taxon>
        <taxon>Saitozyma</taxon>
    </lineage>
</organism>
<name>A0A427YCU6_9TREE</name>
<evidence type="ECO:0000256" key="6">
    <source>
        <dbReference type="ARBA" id="ARBA00023242"/>
    </source>
</evidence>
<dbReference type="InterPro" id="IPR027079">
    <property type="entry name" value="Tfb1/GTF2H1"/>
</dbReference>